<evidence type="ECO:0000256" key="2">
    <source>
        <dbReference type="ARBA" id="ARBA00022679"/>
    </source>
</evidence>
<dbReference type="InterPro" id="IPR016461">
    <property type="entry name" value="COMT-like"/>
</dbReference>
<protein>
    <recommendedName>
        <fullName evidence="4">O-methyltransferase C-terminal domain-containing protein</fullName>
    </recommendedName>
</protein>
<dbReference type="Gene3D" id="3.40.50.150">
    <property type="entry name" value="Vaccinia Virus protein VP39"/>
    <property type="match status" value="1"/>
</dbReference>
<accession>A0ABP1AMB6</accession>
<dbReference type="Pfam" id="PF00891">
    <property type="entry name" value="Methyltransf_2"/>
    <property type="match status" value="1"/>
</dbReference>
<dbReference type="InterPro" id="IPR001077">
    <property type="entry name" value="COMT_C"/>
</dbReference>
<evidence type="ECO:0000256" key="1">
    <source>
        <dbReference type="ARBA" id="ARBA00022603"/>
    </source>
</evidence>
<keyword evidence="6" id="KW-1185">Reference proteome</keyword>
<evidence type="ECO:0000256" key="3">
    <source>
        <dbReference type="ARBA" id="ARBA00022691"/>
    </source>
</evidence>
<dbReference type="EMBL" id="OZ023714">
    <property type="protein sequence ID" value="CAK9863516.1"/>
    <property type="molecule type" value="Genomic_DNA"/>
</dbReference>
<name>A0ABP1AMB6_9BRYO</name>
<reference evidence="5" key="1">
    <citation type="submission" date="2024-03" db="EMBL/GenBank/DDBJ databases">
        <authorList>
            <consortium name="ELIXIR-Norway"/>
            <consortium name="Elixir Norway"/>
        </authorList>
    </citation>
    <scope>NUCLEOTIDE SEQUENCE</scope>
</reference>
<organism evidence="5 6">
    <name type="scientific">Sphagnum jensenii</name>
    <dbReference type="NCBI Taxonomy" id="128206"/>
    <lineage>
        <taxon>Eukaryota</taxon>
        <taxon>Viridiplantae</taxon>
        <taxon>Streptophyta</taxon>
        <taxon>Embryophyta</taxon>
        <taxon>Bryophyta</taxon>
        <taxon>Sphagnophytina</taxon>
        <taxon>Sphagnopsida</taxon>
        <taxon>Sphagnales</taxon>
        <taxon>Sphagnaceae</taxon>
        <taxon>Sphagnum</taxon>
    </lineage>
</organism>
<keyword evidence="1" id="KW-0489">Methyltransferase</keyword>
<dbReference type="SUPFAM" id="SSF53335">
    <property type="entry name" value="S-adenosyl-L-methionine-dependent methyltransferases"/>
    <property type="match status" value="1"/>
</dbReference>
<dbReference type="PROSITE" id="PS51683">
    <property type="entry name" value="SAM_OMT_II"/>
    <property type="match status" value="1"/>
</dbReference>
<dbReference type="Proteomes" id="UP001497522">
    <property type="component" value="Chromosome 13"/>
</dbReference>
<keyword evidence="3" id="KW-0949">S-adenosyl-L-methionine</keyword>
<evidence type="ECO:0000259" key="4">
    <source>
        <dbReference type="Pfam" id="PF00891"/>
    </source>
</evidence>
<feature type="domain" description="O-methyltransferase C-terminal" evidence="4">
    <location>
        <begin position="18"/>
        <end position="83"/>
    </location>
</feature>
<evidence type="ECO:0000313" key="6">
    <source>
        <dbReference type="Proteomes" id="UP001497522"/>
    </source>
</evidence>
<sequence length="102" mass="10783">MTGMIRNALQFCATARFNALPTSGGKVIVVEAVLPDLLLQSELGTGSTVALRSDMMMLALTSAGARKRTLQEFQELAKTAGFASVSVVVSIGYLSVLEFNKA</sequence>
<gene>
    <name evidence="5" type="ORF">CSSPJE1EN2_LOCUS6511</name>
</gene>
<proteinExistence type="predicted"/>
<dbReference type="InterPro" id="IPR029063">
    <property type="entry name" value="SAM-dependent_MTases_sf"/>
</dbReference>
<keyword evidence="2" id="KW-0808">Transferase</keyword>
<evidence type="ECO:0000313" key="5">
    <source>
        <dbReference type="EMBL" id="CAK9863516.1"/>
    </source>
</evidence>